<sequence length="161" mass="17881">MNLSLGWVGLVDTQEHAYRQDHHQQQEKTIHEQRRRSDFTPRHAGKISLTGTDDAFRRTHAPDPLVDRGNTWQRGKVTQHTWQPQLDVANVGVHLGNLVVSEVPGTPPPEVKHRHDPEQNGGVIPGKALLPTSLLLHSTPPLAATKTLPVMSVLPTTWPVP</sequence>
<name>A0AAU7BLC6_9PSED</name>
<dbReference type="AlphaFoldDB" id="A0AAU7BLC6"/>
<proteinExistence type="predicted"/>
<protein>
    <submittedName>
        <fullName evidence="2">Uncharacterized protein</fullName>
    </submittedName>
</protein>
<reference evidence="2" key="1">
    <citation type="journal article" date="2019" name="Microbiol. Resour. Announc.">
        <title>Draft Genome Sequences of Five Environmental Bacterial Isolates That Degrade Polyethylene Terephthalate Plastic.</title>
        <authorList>
            <person name="Leon-Zayas R."/>
            <person name="Roberts C."/>
            <person name="Vague M."/>
            <person name="Mellies J.L."/>
        </authorList>
    </citation>
    <scope>NUCLEOTIDE SEQUENCE</scope>
    <source>
        <strain evidence="2">13.2</strain>
    </source>
</reference>
<feature type="compositionally biased region" description="Basic and acidic residues" evidence="1">
    <location>
        <begin position="19"/>
        <end position="41"/>
    </location>
</feature>
<organism evidence="2">
    <name type="scientific">Pseudomonas sp. 13.2</name>
    <dbReference type="NCBI Taxonomy" id="3144665"/>
    <lineage>
        <taxon>Bacteria</taxon>
        <taxon>Pseudomonadati</taxon>
        <taxon>Pseudomonadota</taxon>
        <taxon>Gammaproteobacteria</taxon>
        <taxon>Pseudomonadales</taxon>
        <taxon>Pseudomonadaceae</taxon>
        <taxon>Pseudomonas</taxon>
    </lineage>
</organism>
<dbReference type="EMBL" id="CP157179">
    <property type="protein sequence ID" value="XBG33435.1"/>
    <property type="molecule type" value="Genomic_DNA"/>
</dbReference>
<evidence type="ECO:0000313" key="2">
    <source>
        <dbReference type="EMBL" id="XBG33435.1"/>
    </source>
</evidence>
<gene>
    <name evidence="2" type="ORF">ABH853_11665</name>
</gene>
<evidence type="ECO:0000256" key="1">
    <source>
        <dbReference type="SAM" id="MobiDB-lite"/>
    </source>
</evidence>
<feature type="region of interest" description="Disordered" evidence="1">
    <location>
        <begin position="19"/>
        <end position="68"/>
    </location>
</feature>
<reference evidence="2" key="2">
    <citation type="submission" date="2024-05" db="EMBL/GenBank/DDBJ databases">
        <authorList>
            <person name="Mellies J."/>
            <person name="Newton I."/>
        </authorList>
    </citation>
    <scope>NUCLEOTIDE SEQUENCE</scope>
    <source>
        <strain evidence="2">13.2</strain>
    </source>
</reference>
<accession>A0AAU7BLC6</accession>